<organism evidence="2 3">
    <name type="scientific">Pleurodeles waltl</name>
    <name type="common">Iberian ribbed newt</name>
    <dbReference type="NCBI Taxonomy" id="8319"/>
    <lineage>
        <taxon>Eukaryota</taxon>
        <taxon>Metazoa</taxon>
        <taxon>Chordata</taxon>
        <taxon>Craniata</taxon>
        <taxon>Vertebrata</taxon>
        <taxon>Euteleostomi</taxon>
        <taxon>Amphibia</taxon>
        <taxon>Batrachia</taxon>
        <taxon>Caudata</taxon>
        <taxon>Salamandroidea</taxon>
        <taxon>Salamandridae</taxon>
        <taxon>Pleurodelinae</taxon>
        <taxon>Pleurodeles</taxon>
    </lineage>
</organism>
<comment type="caution">
    <text evidence="2">The sequence shown here is derived from an EMBL/GenBank/DDBJ whole genome shotgun (WGS) entry which is preliminary data.</text>
</comment>
<reference evidence="2" key="1">
    <citation type="journal article" date="2022" name="bioRxiv">
        <title>Sequencing and chromosome-scale assembly of the giantPleurodeles waltlgenome.</title>
        <authorList>
            <person name="Brown T."/>
            <person name="Elewa A."/>
            <person name="Iarovenko S."/>
            <person name="Subramanian E."/>
            <person name="Araus A.J."/>
            <person name="Petzold A."/>
            <person name="Susuki M."/>
            <person name="Suzuki K.-i.T."/>
            <person name="Hayashi T."/>
            <person name="Toyoda A."/>
            <person name="Oliveira C."/>
            <person name="Osipova E."/>
            <person name="Leigh N.D."/>
            <person name="Simon A."/>
            <person name="Yun M.H."/>
        </authorList>
    </citation>
    <scope>NUCLEOTIDE SEQUENCE</scope>
    <source>
        <strain evidence="2">20211129_DDA</strain>
        <tissue evidence="2">Liver</tissue>
    </source>
</reference>
<gene>
    <name evidence="2" type="ORF">NDU88_006826</name>
</gene>
<dbReference type="EMBL" id="JANPWB010000011">
    <property type="protein sequence ID" value="KAJ1128448.1"/>
    <property type="molecule type" value="Genomic_DNA"/>
</dbReference>
<evidence type="ECO:0000313" key="3">
    <source>
        <dbReference type="Proteomes" id="UP001066276"/>
    </source>
</evidence>
<feature type="region of interest" description="Disordered" evidence="1">
    <location>
        <begin position="1"/>
        <end position="64"/>
    </location>
</feature>
<protein>
    <submittedName>
        <fullName evidence="2">Uncharacterized protein</fullName>
    </submittedName>
</protein>
<evidence type="ECO:0000313" key="2">
    <source>
        <dbReference type="EMBL" id="KAJ1128448.1"/>
    </source>
</evidence>
<accession>A0AAV7PPL5</accession>
<feature type="compositionally biased region" description="Basic and acidic residues" evidence="1">
    <location>
        <begin position="23"/>
        <end position="55"/>
    </location>
</feature>
<dbReference type="AlphaFoldDB" id="A0AAV7PPL5"/>
<name>A0AAV7PPL5_PLEWA</name>
<proteinExistence type="predicted"/>
<evidence type="ECO:0000256" key="1">
    <source>
        <dbReference type="SAM" id="MobiDB-lite"/>
    </source>
</evidence>
<sequence>MGAGDGGDCEDSFQEKNSGNTWEECKGLEGAGCRDRKNREPHQGLDPGRRGRPERQSTGWGGVRSWTGLERRSRAAGLLFALP</sequence>
<keyword evidence="3" id="KW-1185">Reference proteome</keyword>
<dbReference type="Proteomes" id="UP001066276">
    <property type="component" value="Chromosome 7"/>
</dbReference>